<gene>
    <name evidence="6" type="ORF">CITCOLO1_LOCUS1273</name>
</gene>
<keyword evidence="2" id="KW-0238">DNA-binding</keyword>
<dbReference type="SUPFAM" id="SSF57959">
    <property type="entry name" value="Leucine zipper domain"/>
    <property type="match status" value="1"/>
</dbReference>
<keyword evidence="4" id="KW-0175">Coiled coil</keyword>
<dbReference type="CDD" id="cd14707">
    <property type="entry name" value="bZIP_plant_BZIP46"/>
    <property type="match status" value="1"/>
</dbReference>
<feature type="domain" description="BZIP" evidence="5">
    <location>
        <begin position="141"/>
        <end position="193"/>
    </location>
</feature>
<dbReference type="PANTHER" id="PTHR22952:SF184">
    <property type="entry name" value="G-BOX-BINDING FACTOR 4"/>
    <property type="match status" value="1"/>
</dbReference>
<keyword evidence="3" id="KW-0539">Nucleus</keyword>
<name>A0ABP0XNG8_9ROSI</name>
<dbReference type="Gene3D" id="1.20.5.170">
    <property type="match status" value="1"/>
</dbReference>
<dbReference type="PROSITE" id="PS50217">
    <property type="entry name" value="BZIP"/>
    <property type="match status" value="1"/>
</dbReference>
<protein>
    <recommendedName>
        <fullName evidence="5">BZIP domain-containing protein</fullName>
    </recommendedName>
</protein>
<sequence length="208" mass="23894">MKKPNQVFRTTTLTAAPKLDTLNFHNSNVDSEVALIGNRNPSHFRTVDMDATFDTSSSASKTVDDLWRELKEEAVGEMILDGFLQAKPQDQDVRILNPFSCLKDFDRVYVEEETVGFGNGVDISGRGKRRRAAMEPMDEAALQRQRRMIKNRESAARSRERKQARQVELELIASRLEEENERLLKEKAERSKERLKQVAMFTQSAFLE</sequence>
<dbReference type="PROSITE" id="PS00036">
    <property type="entry name" value="BZIP_BASIC"/>
    <property type="match status" value="1"/>
</dbReference>
<feature type="coiled-coil region" evidence="4">
    <location>
        <begin position="159"/>
        <end position="198"/>
    </location>
</feature>
<dbReference type="SMART" id="SM00338">
    <property type="entry name" value="BRLZ"/>
    <property type="match status" value="1"/>
</dbReference>
<dbReference type="Proteomes" id="UP001642487">
    <property type="component" value="Chromosome 1"/>
</dbReference>
<dbReference type="InterPro" id="IPR043452">
    <property type="entry name" value="BZIP46-like"/>
</dbReference>
<evidence type="ECO:0000256" key="4">
    <source>
        <dbReference type="SAM" id="Coils"/>
    </source>
</evidence>
<dbReference type="InterPro" id="IPR004827">
    <property type="entry name" value="bZIP"/>
</dbReference>
<dbReference type="InterPro" id="IPR046347">
    <property type="entry name" value="bZIP_sf"/>
</dbReference>
<evidence type="ECO:0000256" key="1">
    <source>
        <dbReference type="ARBA" id="ARBA00004123"/>
    </source>
</evidence>
<dbReference type="EMBL" id="OZ021735">
    <property type="protein sequence ID" value="CAK9309690.1"/>
    <property type="molecule type" value="Genomic_DNA"/>
</dbReference>
<accession>A0ABP0XNG8</accession>
<evidence type="ECO:0000259" key="5">
    <source>
        <dbReference type="PROSITE" id="PS50217"/>
    </source>
</evidence>
<dbReference type="Pfam" id="PF00170">
    <property type="entry name" value="bZIP_1"/>
    <property type="match status" value="1"/>
</dbReference>
<reference evidence="6 7" key="1">
    <citation type="submission" date="2024-03" db="EMBL/GenBank/DDBJ databases">
        <authorList>
            <person name="Gkanogiannis A."/>
            <person name="Becerra Lopez-Lavalle L."/>
        </authorList>
    </citation>
    <scope>NUCLEOTIDE SEQUENCE [LARGE SCALE GENOMIC DNA]</scope>
</reference>
<organism evidence="6 7">
    <name type="scientific">Citrullus colocynthis</name>
    <name type="common">colocynth</name>
    <dbReference type="NCBI Taxonomy" id="252529"/>
    <lineage>
        <taxon>Eukaryota</taxon>
        <taxon>Viridiplantae</taxon>
        <taxon>Streptophyta</taxon>
        <taxon>Embryophyta</taxon>
        <taxon>Tracheophyta</taxon>
        <taxon>Spermatophyta</taxon>
        <taxon>Magnoliopsida</taxon>
        <taxon>eudicotyledons</taxon>
        <taxon>Gunneridae</taxon>
        <taxon>Pentapetalae</taxon>
        <taxon>rosids</taxon>
        <taxon>fabids</taxon>
        <taxon>Cucurbitales</taxon>
        <taxon>Cucurbitaceae</taxon>
        <taxon>Benincaseae</taxon>
        <taxon>Citrullus</taxon>
    </lineage>
</organism>
<evidence type="ECO:0000313" key="7">
    <source>
        <dbReference type="Proteomes" id="UP001642487"/>
    </source>
</evidence>
<evidence type="ECO:0000313" key="6">
    <source>
        <dbReference type="EMBL" id="CAK9309690.1"/>
    </source>
</evidence>
<evidence type="ECO:0000256" key="3">
    <source>
        <dbReference type="ARBA" id="ARBA00023242"/>
    </source>
</evidence>
<dbReference type="PANTHER" id="PTHR22952">
    <property type="entry name" value="CAMP-RESPONSE ELEMENT BINDING PROTEIN-RELATED"/>
    <property type="match status" value="1"/>
</dbReference>
<evidence type="ECO:0000256" key="2">
    <source>
        <dbReference type="ARBA" id="ARBA00023125"/>
    </source>
</evidence>
<proteinExistence type="predicted"/>
<keyword evidence="7" id="KW-1185">Reference proteome</keyword>
<comment type="subcellular location">
    <subcellularLocation>
        <location evidence="1">Nucleus</location>
    </subcellularLocation>
</comment>